<dbReference type="GeneID" id="30029214"/>
<comment type="caution">
    <text evidence="2">The sequence shown here is derived from an EMBL/GenBank/DDBJ whole genome shotgun (WGS) entry which is preliminary data.</text>
</comment>
<dbReference type="RefSeq" id="XP_018710023.1">
    <property type="nucleotide sequence ID" value="XM_018856238.1"/>
</dbReference>
<keyword evidence="3" id="KW-1185">Reference proteome</keyword>
<proteinExistence type="predicted"/>
<protein>
    <submittedName>
        <fullName evidence="2">Uncharacterized protein</fullName>
    </submittedName>
</protein>
<dbReference type="AlphaFoldDB" id="A0A1A0H6A8"/>
<dbReference type="OrthoDB" id="4083188at2759"/>
<feature type="compositionally biased region" description="Polar residues" evidence="1">
    <location>
        <begin position="1"/>
        <end position="15"/>
    </location>
</feature>
<evidence type="ECO:0000313" key="3">
    <source>
        <dbReference type="Proteomes" id="UP000092555"/>
    </source>
</evidence>
<feature type="region of interest" description="Disordered" evidence="1">
    <location>
        <begin position="1"/>
        <end position="47"/>
    </location>
</feature>
<reference evidence="2 3" key="1">
    <citation type="submission" date="2016-05" db="EMBL/GenBank/DDBJ databases">
        <title>Comparative genomics of biotechnologically important yeasts.</title>
        <authorList>
            <consortium name="DOE Joint Genome Institute"/>
            <person name="Riley R."/>
            <person name="Haridas S."/>
            <person name="Wolfe K.H."/>
            <person name="Lopes M.R."/>
            <person name="Hittinger C.T."/>
            <person name="Goker M."/>
            <person name="Salamov A."/>
            <person name="Wisecaver J."/>
            <person name="Long T.M."/>
            <person name="Aerts A.L."/>
            <person name="Barry K."/>
            <person name="Choi C."/>
            <person name="Clum A."/>
            <person name="Coughlan A.Y."/>
            <person name="Deshpande S."/>
            <person name="Douglass A.P."/>
            <person name="Hanson S.J."/>
            <person name="Klenk H.-P."/>
            <person name="LaButti K."/>
            <person name="Lapidus A."/>
            <person name="Lindquist E."/>
            <person name="Lipzen A."/>
            <person name="Meier-kolthoff J.P."/>
            <person name="Ohm R.A."/>
            <person name="Otillar R.P."/>
            <person name="Pangilinan J."/>
            <person name="Peng Y."/>
            <person name="Rokas A."/>
            <person name="Rosa C.A."/>
            <person name="Scheuner C."/>
            <person name="Sibirny A.A."/>
            <person name="Slot J.C."/>
            <person name="Stielow J.B."/>
            <person name="Sun H."/>
            <person name="Kurtzman C.P."/>
            <person name="Blackwell M."/>
            <person name="Grigoriev I.V."/>
            <person name="Jeffries T.W."/>
        </authorList>
    </citation>
    <scope>NUCLEOTIDE SEQUENCE [LARGE SCALE GENOMIC DNA]</scope>
    <source>
        <strain evidence="2 3">NRRL YB-4993</strain>
    </source>
</reference>
<dbReference type="EMBL" id="LXTC01000006">
    <property type="protein sequence ID" value="OBA19495.1"/>
    <property type="molecule type" value="Genomic_DNA"/>
</dbReference>
<dbReference type="Gene3D" id="3.90.1140.10">
    <property type="entry name" value="Cyclic phosphodiesterase"/>
    <property type="match status" value="1"/>
</dbReference>
<evidence type="ECO:0000313" key="2">
    <source>
        <dbReference type="EMBL" id="OBA19495.1"/>
    </source>
</evidence>
<name>A0A1A0H6A8_9ASCO</name>
<evidence type="ECO:0000256" key="1">
    <source>
        <dbReference type="SAM" id="MobiDB-lite"/>
    </source>
</evidence>
<dbReference type="Proteomes" id="UP000092555">
    <property type="component" value="Unassembled WGS sequence"/>
</dbReference>
<gene>
    <name evidence="2" type="ORF">METBIDRAFT_33171</name>
</gene>
<accession>A0A1A0H6A8</accession>
<organism evidence="2 3">
    <name type="scientific">Metschnikowia bicuspidata var. bicuspidata NRRL YB-4993</name>
    <dbReference type="NCBI Taxonomy" id="869754"/>
    <lineage>
        <taxon>Eukaryota</taxon>
        <taxon>Fungi</taxon>
        <taxon>Dikarya</taxon>
        <taxon>Ascomycota</taxon>
        <taxon>Saccharomycotina</taxon>
        <taxon>Pichiomycetes</taxon>
        <taxon>Metschnikowiaceae</taxon>
        <taxon>Metschnikowia</taxon>
    </lineage>
</organism>
<sequence length="348" mass="39725">MESLTAYSSDDSSLDSGHVRGISPSSLDKPNSENHNESTQNDDSCDFPDKLTDLYHRQGLEAPIILYLQEYSMNAKRQITAFAYLPWQPSREVKTRLRAASDKAIHVIREKVVNFDKRFAHNSVVAAKSVAHGVFGHTNKRSLTDLHVSLFPNISLPQNKLKPFLTHVQRAVKPLQVPSEILATQQLSALDRMLSEGKATGKKLLRLQLDSRLHLYKLTKSGSIFVGIGLSKYADEKREQLLPQFKYLTQISGAIENEAKLLNFDYNWMQFSLSKSDHARELLSLYYHFTLVICELHPRGQRMTEAEFEQTKQWLNEVDVSTYLENMYFEADHFVVSSGDLSKKVDLF</sequence>